<organism evidence="4">
    <name type="scientific">Salpingoeca rosetta (strain ATCC 50818 / BSB-021)</name>
    <dbReference type="NCBI Taxonomy" id="946362"/>
    <lineage>
        <taxon>Eukaryota</taxon>
        <taxon>Choanoflagellata</taxon>
        <taxon>Craspedida</taxon>
        <taxon>Salpingoecidae</taxon>
        <taxon>Salpingoeca</taxon>
    </lineage>
</organism>
<evidence type="ECO:0000256" key="1">
    <source>
        <dbReference type="ARBA" id="ARBA00010490"/>
    </source>
</evidence>
<dbReference type="SUPFAM" id="SSF46950">
    <property type="entry name" value="Double-stranded DNA-binding domain"/>
    <property type="match status" value="1"/>
</dbReference>
<name>F2UE99_SALR5</name>
<dbReference type="Pfam" id="PF01984">
    <property type="entry name" value="dsDNA_bind"/>
    <property type="match status" value="1"/>
</dbReference>
<dbReference type="InterPro" id="IPR036883">
    <property type="entry name" value="PDCD5-like_sf"/>
</dbReference>
<dbReference type="RefSeq" id="XP_004992594.1">
    <property type="nucleotide sequence ID" value="XM_004992537.1"/>
</dbReference>
<dbReference type="Proteomes" id="UP000007799">
    <property type="component" value="Unassembled WGS sequence"/>
</dbReference>
<keyword evidence="4" id="KW-1185">Reference proteome</keyword>
<dbReference type="FunCoup" id="F2UE99">
    <property type="interactions" value="1412"/>
</dbReference>
<feature type="region of interest" description="Disordered" evidence="2">
    <location>
        <begin position="1"/>
        <end position="40"/>
    </location>
</feature>
<evidence type="ECO:0000256" key="2">
    <source>
        <dbReference type="SAM" id="MobiDB-lite"/>
    </source>
</evidence>
<gene>
    <name evidence="3" type="ORF">PTSG_07174</name>
</gene>
<feature type="compositionally biased region" description="Basic and acidic residues" evidence="2">
    <location>
        <begin position="26"/>
        <end position="39"/>
    </location>
</feature>
<accession>F2UE99</accession>
<dbReference type="GO" id="GO:0005634">
    <property type="term" value="C:nucleus"/>
    <property type="evidence" value="ECO:0007669"/>
    <property type="project" value="TreeGrafter"/>
</dbReference>
<dbReference type="eggNOG" id="KOG3431">
    <property type="taxonomic scope" value="Eukaryota"/>
</dbReference>
<dbReference type="KEGG" id="sre:PTSG_07174"/>
<proteinExistence type="inferred from homology"/>
<evidence type="ECO:0008006" key="5">
    <source>
        <dbReference type="Google" id="ProtNLM"/>
    </source>
</evidence>
<dbReference type="STRING" id="946362.F2UE99"/>
<dbReference type="InterPro" id="IPR002836">
    <property type="entry name" value="PDCD5-like"/>
</dbReference>
<dbReference type="PANTHER" id="PTHR10840:SF0">
    <property type="entry name" value="PROGRAMMED CELL DEATH PROTEIN 5"/>
    <property type="match status" value="1"/>
</dbReference>
<feature type="compositionally biased region" description="Acidic residues" evidence="2">
    <location>
        <begin position="116"/>
        <end position="134"/>
    </location>
</feature>
<dbReference type="PANTHER" id="PTHR10840">
    <property type="entry name" value="PROGRAMMED CELL DEATH PROTEIN 5"/>
    <property type="match status" value="1"/>
</dbReference>
<evidence type="ECO:0000313" key="4">
    <source>
        <dbReference type="Proteomes" id="UP000007799"/>
    </source>
</evidence>
<dbReference type="GO" id="GO:0005829">
    <property type="term" value="C:cytosol"/>
    <property type="evidence" value="ECO:0007669"/>
    <property type="project" value="TreeGrafter"/>
</dbReference>
<dbReference type="GO" id="GO:0003677">
    <property type="term" value="F:DNA binding"/>
    <property type="evidence" value="ECO:0007669"/>
    <property type="project" value="InterPro"/>
</dbReference>
<dbReference type="InParanoid" id="F2UE99"/>
<comment type="similarity">
    <text evidence="1">Belongs to the PDCD5 family.</text>
</comment>
<protein>
    <recommendedName>
        <fullName evidence="5">Programmed cell death protein 5</fullName>
    </recommendedName>
</protein>
<reference evidence="3" key="1">
    <citation type="submission" date="2009-08" db="EMBL/GenBank/DDBJ databases">
        <title>Annotation of Salpingoeca rosetta.</title>
        <authorList>
            <consortium name="The Broad Institute Genome Sequencing Platform"/>
            <person name="Russ C."/>
            <person name="Cuomo C."/>
            <person name="Burger G."/>
            <person name="Gray M.W."/>
            <person name="Holland P.W.H."/>
            <person name="King N."/>
            <person name="Lang F.B.F."/>
            <person name="Roger A.J."/>
            <person name="Ruiz-Trillo I."/>
            <person name="Young S.K."/>
            <person name="Zeng Q."/>
            <person name="Gargeya S."/>
            <person name="Alvarado L."/>
            <person name="Berlin A."/>
            <person name="Chapman S.B."/>
            <person name="Chen Z."/>
            <person name="Freedman E."/>
            <person name="Gellesch M."/>
            <person name="Goldberg J."/>
            <person name="Griggs A."/>
            <person name="Gujja S."/>
            <person name="Heilman E."/>
            <person name="Heiman D."/>
            <person name="Howarth C."/>
            <person name="Mehta T."/>
            <person name="Neiman D."/>
            <person name="Pearson M."/>
            <person name="Roberts A."/>
            <person name="Saif S."/>
            <person name="Shea T."/>
            <person name="Shenoy N."/>
            <person name="Sisk P."/>
            <person name="Stolte C."/>
            <person name="Sykes S."/>
            <person name="White J."/>
            <person name="Yandava C."/>
            <person name="Haas B."/>
            <person name="Nusbaum C."/>
            <person name="Birren B."/>
        </authorList>
    </citation>
    <scope>NUCLEOTIDE SEQUENCE [LARGE SCALE GENOMIC DNA]</scope>
    <source>
        <strain evidence="3">ATCC 50818</strain>
    </source>
</reference>
<dbReference type="Gene3D" id="1.10.8.140">
    <property type="entry name" value="PDCD5-like"/>
    <property type="match status" value="1"/>
</dbReference>
<evidence type="ECO:0000313" key="3">
    <source>
        <dbReference type="EMBL" id="EGD74949.1"/>
    </source>
</evidence>
<dbReference type="OrthoDB" id="10252486at2759"/>
<dbReference type="GeneID" id="16073165"/>
<dbReference type="OMA" id="MQYEMQK"/>
<feature type="region of interest" description="Disordered" evidence="2">
    <location>
        <begin position="103"/>
        <end position="134"/>
    </location>
</feature>
<dbReference type="AlphaFoldDB" id="F2UE99"/>
<dbReference type="EMBL" id="GL832970">
    <property type="protein sequence ID" value="EGD74949.1"/>
    <property type="molecule type" value="Genomic_DNA"/>
</dbReference>
<dbReference type="PIRSF" id="PIRSF015730">
    <property type="entry name" value="TFAR19"/>
    <property type="match status" value="1"/>
</dbReference>
<sequence>MERPGEEEQQQDPRLAQMQAQRKQRQQQEEQKRQMEEMKNQMLGSIMTQSARARLNSIAVVKPETAALVENLLIRMAQNGQIHGKVDERELKRLLGQVAQQTKQKTNIKFARRELADDDDDESDGSDSDDDDED</sequence>